<reference evidence="7" key="1">
    <citation type="journal article" date="2019" name="Int. J. Syst. Evol. Microbiol.">
        <title>The Global Catalogue of Microorganisms (GCM) 10K type strain sequencing project: providing services to taxonomists for standard genome sequencing and annotation.</title>
        <authorList>
            <consortium name="The Broad Institute Genomics Platform"/>
            <consortium name="The Broad Institute Genome Sequencing Center for Infectious Disease"/>
            <person name="Wu L."/>
            <person name="Ma J."/>
        </authorList>
    </citation>
    <scope>NUCLEOTIDE SEQUENCE [LARGE SCALE GENOMIC DNA]</scope>
    <source>
        <strain evidence="7">CCUG 61484</strain>
    </source>
</reference>
<evidence type="ECO:0000313" key="6">
    <source>
        <dbReference type="EMBL" id="MFD0795371.1"/>
    </source>
</evidence>
<dbReference type="CDD" id="cd17535">
    <property type="entry name" value="REC_NarL-like"/>
    <property type="match status" value="1"/>
</dbReference>
<dbReference type="RefSeq" id="WP_377117702.1">
    <property type="nucleotide sequence ID" value="NZ_JBHTHZ010000014.1"/>
</dbReference>
<dbReference type="PRINTS" id="PR00038">
    <property type="entry name" value="HTHLUXR"/>
</dbReference>
<dbReference type="Gene3D" id="3.40.50.2300">
    <property type="match status" value="1"/>
</dbReference>
<dbReference type="InterPro" id="IPR001789">
    <property type="entry name" value="Sig_transdc_resp-reg_receiver"/>
</dbReference>
<dbReference type="SUPFAM" id="SSF46894">
    <property type="entry name" value="C-terminal effector domain of the bipartite response regulators"/>
    <property type="match status" value="1"/>
</dbReference>
<dbReference type="Pfam" id="PF00196">
    <property type="entry name" value="GerE"/>
    <property type="match status" value="1"/>
</dbReference>
<comment type="caution">
    <text evidence="6">The sequence shown here is derived from an EMBL/GenBank/DDBJ whole genome shotgun (WGS) entry which is preliminary data.</text>
</comment>
<evidence type="ECO:0000313" key="7">
    <source>
        <dbReference type="Proteomes" id="UP001597010"/>
    </source>
</evidence>
<evidence type="ECO:0000256" key="2">
    <source>
        <dbReference type="ARBA" id="ARBA00023125"/>
    </source>
</evidence>
<keyword evidence="7" id="KW-1185">Reference proteome</keyword>
<dbReference type="InterPro" id="IPR058245">
    <property type="entry name" value="NreC/VraR/RcsB-like_REC"/>
</dbReference>
<name>A0ABW3AWC8_9SPHI</name>
<dbReference type="EMBL" id="JBHTHZ010000014">
    <property type="protein sequence ID" value="MFD0795371.1"/>
    <property type="molecule type" value="Genomic_DNA"/>
</dbReference>
<dbReference type="PROSITE" id="PS50110">
    <property type="entry name" value="RESPONSE_REGULATORY"/>
    <property type="match status" value="1"/>
</dbReference>
<organism evidence="6 7">
    <name type="scientific">Mucilaginibacter litoreus</name>
    <dbReference type="NCBI Taxonomy" id="1048221"/>
    <lineage>
        <taxon>Bacteria</taxon>
        <taxon>Pseudomonadati</taxon>
        <taxon>Bacteroidota</taxon>
        <taxon>Sphingobacteriia</taxon>
        <taxon>Sphingobacteriales</taxon>
        <taxon>Sphingobacteriaceae</taxon>
        <taxon>Mucilaginibacter</taxon>
    </lineage>
</organism>
<evidence type="ECO:0000259" key="4">
    <source>
        <dbReference type="PROSITE" id="PS50043"/>
    </source>
</evidence>
<keyword evidence="2" id="KW-0238">DNA-binding</keyword>
<dbReference type="Proteomes" id="UP001597010">
    <property type="component" value="Unassembled WGS sequence"/>
</dbReference>
<dbReference type="SMART" id="SM00448">
    <property type="entry name" value="REC"/>
    <property type="match status" value="1"/>
</dbReference>
<dbReference type="InterPro" id="IPR000792">
    <property type="entry name" value="Tscrpt_reg_LuxR_C"/>
</dbReference>
<keyword evidence="1 3" id="KW-0597">Phosphoprotein</keyword>
<dbReference type="SUPFAM" id="SSF52172">
    <property type="entry name" value="CheY-like"/>
    <property type="match status" value="1"/>
</dbReference>
<dbReference type="InterPro" id="IPR011006">
    <property type="entry name" value="CheY-like_superfamily"/>
</dbReference>
<proteinExistence type="predicted"/>
<dbReference type="PROSITE" id="PS50043">
    <property type="entry name" value="HTH_LUXR_2"/>
    <property type="match status" value="1"/>
</dbReference>
<evidence type="ECO:0000259" key="5">
    <source>
        <dbReference type="PROSITE" id="PS50110"/>
    </source>
</evidence>
<dbReference type="InterPro" id="IPR039420">
    <property type="entry name" value="WalR-like"/>
</dbReference>
<dbReference type="InterPro" id="IPR016032">
    <property type="entry name" value="Sig_transdc_resp-reg_C-effctor"/>
</dbReference>
<dbReference type="CDD" id="cd06170">
    <property type="entry name" value="LuxR_C_like"/>
    <property type="match status" value="1"/>
</dbReference>
<dbReference type="SMART" id="SM00421">
    <property type="entry name" value="HTH_LUXR"/>
    <property type="match status" value="1"/>
</dbReference>
<accession>A0ABW3AWC8</accession>
<dbReference type="PANTHER" id="PTHR43214:SF43">
    <property type="entry name" value="TWO-COMPONENT RESPONSE REGULATOR"/>
    <property type="match status" value="1"/>
</dbReference>
<feature type="domain" description="Response regulatory" evidence="5">
    <location>
        <begin position="3"/>
        <end position="120"/>
    </location>
</feature>
<evidence type="ECO:0000256" key="1">
    <source>
        <dbReference type="ARBA" id="ARBA00022553"/>
    </source>
</evidence>
<dbReference type="Pfam" id="PF00072">
    <property type="entry name" value="Response_reg"/>
    <property type="match status" value="1"/>
</dbReference>
<feature type="domain" description="HTH luxR-type" evidence="4">
    <location>
        <begin position="148"/>
        <end position="213"/>
    </location>
</feature>
<sequence length="215" mass="24130">MINILLTDDHHIVRGGLKAILEKEPKFKLLGETTNGAEALEVLASGIKVDIIIADMNMPGVNGQELTEQVKNKFPEVKVIILSALDHEKIIVNALRSGASGYLLKNVSPEELIFSIKYIYRYKQYVCQEITSRLINRMLTIPEMAKSGDANHIEFSGRDVEILSLIAEGFTNQEIADKLFTSKRTVENHRQQLIDRTGSRNTVSLIRFAMLHGII</sequence>
<dbReference type="PANTHER" id="PTHR43214">
    <property type="entry name" value="TWO-COMPONENT RESPONSE REGULATOR"/>
    <property type="match status" value="1"/>
</dbReference>
<evidence type="ECO:0000256" key="3">
    <source>
        <dbReference type="PROSITE-ProRule" id="PRU00169"/>
    </source>
</evidence>
<feature type="modified residue" description="4-aspartylphosphate" evidence="3">
    <location>
        <position position="55"/>
    </location>
</feature>
<gene>
    <name evidence="6" type="ORF">ACFQZX_17245</name>
</gene>
<protein>
    <submittedName>
        <fullName evidence="6">Response regulator</fullName>
    </submittedName>
</protein>